<name>X1RLI1_9ZZZZ</name>
<dbReference type="AlphaFoldDB" id="X1RLI1"/>
<feature type="non-terminal residue" evidence="1">
    <location>
        <position position="1"/>
    </location>
</feature>
<gene>
    <name evidence="1" type="ORF">S12H4_16881</name>
</gene>
<reference evidence="1" key="1">
    <citation type="journal article" date="2014" name="Front. Microbiol.">
        <title>High frequency of phylogenetically diverse reductive dehalogenase-homologous genes in deep subseafloor sedimentary metagenomes.</title>
        <authorList>
            <person name="Kawai M."/>
            <person name="Futagami T."/>
            <person name="Toyoda A."/>
            <person name="Takaki Y."/>
            <person name="Nishi S."/>
            <person name="Hori S."/>
            <person name="Arai W."/>
            <person name="Tsubouchi T."/>
            <person name="Morono Y."/>
            <person name="Uchiyama I."/>
            <person name="Ito T."/>
            <person name="Fujiyama A."/>
            <person name="Inagaki F."/>
            <person name="Takami H."/>
        </authorList>
    </citation>
    <scope>NUCLEOTIDE SEQUENCE</scope>
    <source>
        <strain evidence="1">Expedition CK06-06</strain>
    </source>
</reference>
<accession>X1RLI1</accession>
<dbReference type="EMBL" id="BARW01008197">
    <property type="protein sequence ID" value="GAI81617.1"/>
    <property type="molecule type" value="Genomic_DNA"/>
</dbReference>
<proteinExistence type="predicted"/>
<protein>
    <submittedName>
        <fullName evidence="1">Uncharacterized protein</fullName>
    </submittedName>
</protein>
<comment type="caution">
    <text evidence="1">The sequence shown here is derived from an EMBL/GenBank/DDBJ whole genome shotgun (WGS) entry which is preliminary data.</text>
</comment>
<sequence>GMKWCHMLMNFGRKFFDRDYGIDLTAWDNVEIKITNDGTSTEFSSDFAVTIEMFLKEGDVAGFKGYYRTEEWRSWTTVQNEWTYLSLPVENKIRRVMLQLLPGYRDADICKTNMYNLAHTLKFSLLTGKLVVFDGYSMELAYENYLDIGKDYITSRMTNKAVDQGMNIGLGRALGGAWGAGQIGASAGTTVPNMVGRNTDQTQQVKTQESEILIQSLWKGFCPENTLLLRFDRIDDPEQYLDPAAEQTVQLHIHTRDISDAAAGKVNIVLDRII</sequence>
<organism evidence="1">
    <name type="scientific">marine sediment metagenome</name>
    <dbReference type="NCBI Taxonomy" id="412755"/>
    <lineage>
        <taxon>unclassified sequences</taxon>
        <taxon>metagenomes</taxon>
        <taxon>ecological metagenomes</taxon>
    </lineage>
</organism>
<evidence type="ECO:0000313" key="1">
    <source>
        <dbReference type="EMBL" id="GAI81617.1"/>
    </source>
</evidence>